<protein>
    <submittedName>
        <fullName evidence="1">Uncharacterized protein</fullName>
    </submittedName>
</protein>
<comment type="caution">
    <text evidence="1">The sequence shown here is derived from an EMBL/GenBank/DDBJ whole genome shotgun (WGS) entry which is preliminary data.</text>
</comment>
<dbReference type="EMBL" id="VLKG01000017">
    <property type="protein sequence ID" value="TWH63872.1"/>
    <property type="molecule type" value="Genomic_DNA"/>
</dbReference>
<dbReference type="RefSeq" id="WP_144573299.1">
    <property type="nucleotide sequence ID" value="NZ_VLKG01000017.1"/>
</dbReference>
<evidence type="ECO:0000313" key="1">
    <source>
        <dbReference type="EMBL" id="TWH63872.1"/>
    </source>
</evidence>
<keyword evidence="2" id="KW-1185">Reference proteome</keyword>
<dbReference type="Proteomes" id="UP000319627">
    <property type="component" value="Unassembled WGS sequence"/>
</dbReference>
<dbReference type="AlphaFoldDB" id="A0A562HYX7"/>
<sequence length="71" mass="8248">MTYKHRDDLQCHEIKIRLTETAFNAVDALASHERTQKAVLAREIFMAEVYRRLDELEANDKPVAAAYEGRK</sequence>
<organism evidence="1 2">
    <name type="scientific">Azomonas agilis</name>
    <dbReference type="NCBI Taxonomy" id="116849"/>
    <lineage>
        <taxon>Bacteria</taxon>
        <taxon>Pseudomonadati</taxon>
        <taxon>Pseudomonadota</taxon>
        <taxon>Gammaproteobacteria</taxon>
        <taxon>Pseudomonadales</taxon>
        <taxon>Pseudomonadaceae</taxon>
        <taxon>Azomonas</taxon>
    </lineage>
</organism>
<accession>A0A562HYX7</accession>
<evidence type="ECO:0000313" key="2">
    <source>
        <dbReference type="Proteomes" id="UP000319627"/>
    </source>
</evidence>
<name>A0A562HYX7_9GAMM</name>
<dbReference type="OrthoDB" id="5957797at2"/>
<proteinExistence type="predicted"/>
<gene>
    <name evidence="1" type="ORF">LX59_03036</name>
</gene>
<reference evidence="1 2" key="1">
    <citation type="submission" date="2019-07" db="EMBL/GenBank/DDBJ databases">
        <title>Genomic Encyclopedia of Type Strains, Phase I: the one thousand microbial genomes (KMG-I) project.</title>
        <authorList>
            <person name="Kyrpides N."/>
        </authorList>
    </citation>
    <scope>NUCLEOTIDE SEQUENCE [LARGE SCALE GENOMIC DNA]</scope>
    <source>
        <strain evidence="1 2">DSM 375</strain>
    </source>
</reference>